<dbReference type="EMBL" id="KQ001686">
    <property type="protein sequence ID" value="KJP86745.1"/>
    <property type="molecule type" value="Genomic_DNA"/>
</dbReference>
<keyword evidence="2" id="KW-1185">Reference proteome</keyword>
<reference evidence="1 2" key="1">
    <citation type="submission" date="2014-03" db="EMBL/GenBank/DDBJ databases">
        <title>The Genome Sequence of Plasmodium fragile nilgiri.</title>
        <authorList>
            <consortium name="The Broad Institute Genomics Platform"/>
            <consortium name="The Broad Institute Genome Sequencing Center for Infectious Disease"/>
            <person name="Neafsey D."/>
            <person name="Duraisingh M."/>
            <person name="Young S.K."/>
            <person name="Zeng Q."/>
            <person name="Gargeya S."/>
            <person name="Abouelleil A."/>
            <person name="Alvarado L."/>
            <person name="Chapman S.B."/>
            <person name="Gainer-Dewar J."/>
            <person name="Goldberg J."/>
            <person name="Griggs A."/>
            <person name="Gujja S."/>
            <person name="Hansen M."/>
            <person name="Howarth C."/>
            <person name="Imamovic A."/>
            <person name="Larimer J."/>
            <person name="Pearson M."/>
            <person name="Poon T.W."/>
            <person name="Priest M."/>
            <person name="Roberts A."/>
            <person name="Saif S."/>
            <person name="Shea T."/>
            <person name="Sykes S."/>
            <person name="Wortman J."/>
            <person name="Nusbaum C."/>
            <person name="Birren B."/>
        </authorList>
    </citation>
    <scope>NUCLEOTIDE SEQUENCE [LARGE SCALE GENOMIC DNA]</scope>
    <source>
        <strain evidence="2">nilgiri</strain>
    </source>
</reference>
<organism evidence="1 2">
    <name type="scientific">Plasmodium fragile</name>
    <dbReference type="NCBI Taxonomy" id="5857"/>
    <lineage>
        <taxon>Eukaryota</taxon>
        <taxon>Sar</taxon>
        <taxon>Alveolata</taxon>
        <taxon>Apicomplexa</taxon>
        <taxon>Aconoidasida</taxon>
        <taxon>Haemosporida</taxon>
        <taxon>Plasmodiidae</taxon>
        <taxon>Plasmodium</taxon>
        <taxon>Plasmodium (Plasmodium)</taxon>
    </lineage>
</organism>
<name>A0A0D9QI52_PLAFR</name>
<dbReference type="RefSeq" id="XP_012336593.1">
    <property type="nucleotide sequence ID" value="XM_012481170.1"/>
</dbReference>
<dbReference type="Proteomes" id="UP000054561">
    <property type="component" value="Unassembled WGS sequence"/>
</dbReference>
<evidence type="ECO:0000313" key="2">
    <source>
        <dbReference type="Proteomes" id="UP000054561"/>
    </source>
</evidence>
<dbReference type="GeneID" id="24268873"/>
<gene>
    <name evidence="1" type="ORF">AK88_03559</name>
</gene>
<dbReference type="VEuPathDB" id="PlasmoDB:AK88_03559"/>
<sequence length="70" mass="8413">MFRIALLLLLHEKENSGVSNKKLKDRTFSKKDKQSRSTWEIKTILETKFTEENIRIFRILLLVDYFHVMA</sequence>
<dbReference type="AlphaFoldDB" id="A0A0D9QI52"/>
<protein>
    <submittedName>
        <fullName evidence="1">Uncharacterized protein</fullName>
    </submittedName>
</protein>
<accession>A0A0D9QI52</accession>
<evidence type="ECO:0000313" key="1">
    <source>
        <dbReference type="EMBL" id="KJP86745.1"/>
    </source>
</evidence>
<proteinExistence type="predicted"/>